<evidence type="ECO:0000256" key="5">
    <source>
        <dbReference type="ARBA" id="ARBA00023242"/>
    </source>
</evidence>
<dbReference type="GO" id="GO:0008380">
    <property type="term" value="P:RNA splicing"/>
    <property type="evidence" value="ECO:0007669"/>
    <property type="project" value="UniProtKB-KW"/>
</dbReference>
<evidence type="ECO:0000256" key="1">
    <source>
        <dbReference type="ARBA" id="ARBA00004123"/>
    </source>
</evidence>
<dbReference type="GO" id="GO:0016556">
    <property type="term" value="P:mRNA modification"/>
    <property type="evidence" value="ECO:0007669"/>
    <property type="project" value="InterPro"/>
</dbReference>
<sequence length="358" mass="39713">MGRFDAARGGQNRRDYNIPGLGFQDHKSDEQQRSFGAGLAGKGTQLQGDKWRRAFLQVAEALGVHVQQGSEPQPDAVLQAAASLQQSQHRLQRLQQQEAALQVQVAHLTLQNMELRRELGSGWSAAEPNVMQVRQLVLDPAIQQEFGRLRRQLEEQRSALAQLKEQNDSLTFTAESKMGRALISKTKLLADENQEMAAQLHEGTAAAQGALLALERHHAAELRKALSEVRDHCCFLEEENEELSMVAFLNARQIAELQAAAAATGGGGGPTGAADRDRARERGERERGERERARSRSRSRDRDREKHQYSMSSRGGSRGGRGYRHFGDRGRTASGLGSRGRGRGRDDSSRYVGHKRPR</sequence>
<dbReference type="GO" id="GO:0005634">
    <property type="term" value="C:nucleus"/>
    <property type="evidence" value="ECO:0007669"/>
    <property type="project" value="UniProtKB-SubCell"/>
</dbReference>
<evidence type="ECO:0000256" key="6">
    <source>
        <dbReference type="SAM" id="Coils"/>
    </source>
</evidence>
<evidence type="ECO:0000256" key="4">
    <source>
        <dbReference type="ARBA" id="ARBA00023187"/>
    </source>
</evidence>
<keyword evidence="9" id="KW-1185">Reference proteome</keyword>
<dbReference type="GO" id="GO:0000381">
    <property type="term" value="P:regulation of alternative mRNA splicing, via spliceosome"/>
    <property type="evidence" value="ECO:0007669"/>
    <property type="project" value="InterPro"/>
</dbReference>
<feature type="region of interest" description="Disordered" evidence="7">
    <location>
        <begin position="1"/>
        <end position="30"/>
    </location>
</feature>
<dbReference type="PANTHER" id="PTHR15217">
    <property type="entry name" value="WILMS' TUMOR 1-ASSOCIATING PROTEIN"/>
    <property type="match status" value="1"/>
</dbReference>
<dbReference type="EMBL" id="FNXT01000990">
    <property type="protein sequence ID" value="SZX70480.1"/>
    <property type="molecule type" value="Genomic_DNA"/>
</dbReference>
<evidence type="ECO:0000256" key="3">
    <source>
        <dbReference type="ARBA" id="ARBA00022664"/>
    </source>
</evidence>
<dbReference type="Proteomes" id="UP000256970">
    <property type="component" value="Unassembled WGS sequence"/>
</dbReference>
<dbReference type="Pfam" id="PF17098">
    <property type="entry name" value="Wtap"/>
    <property type="match status" value="1"/>
</dbReference>
<keyword evidence="4" id="KW-0508">mRNA splicing</keyword>
<gene>
    <name evidence="8" type="ORF">BQ4739_LOCUS10692</name>
</gene>
<keyword evidence="6" id="KW-0175">Coiled coil</keyword>
<organism evidence="8 9">
    <name type="scientific">Tetradesmus obliquus</name>
    <name type="common">Green alga</name>
    <name type="synonym">Acutodesmus obliquus</name>
    <dbReference type="NCBI Taxonomy" id="3088"/>
    <lineage>
        <taxon>Eukaryota</taxon>
        <taxon>Viridiplantae</taxon>
        <taxon>Chlorophyta</taxon>
        <taxon>core chlorophytes</taxon>
        <taxon>Chlorophyceae</taxon>
        <taxon>CS clade</taxon>
        <taxon>Sphaeropleales</taxon>
        <taxon>Scenedesmaceae</taxon>
        <taxon>Tetradesmus</taxon>
    </lineage>
</organism>
<evidence type="ECO:0000256" key="2">
    <source>
        <dbReference type="ARBA" id="ARBA00010313"/>
    </source>
</evidence>
<evidence type="ECO:0000313" key="9">
    <source>
        <dbReference type="Proteomes" id="UP000256970"/>
    </source>
</evidence>
<keyword evidence="3" id="KW-0507">mRNA processing</keyword>
<dbReference type="PANTHER" id="PTHR15217:SF0">
    <property type="entry name" value="PRE-MRNA-SPLICING REGULATOR WTAP"/>
    <property type="match status" value="1"/>
</dbReference>
<evidence type="ECO:0000313" key="8">
    <source>
        <dbReference type="EMBL" id="SZX70480.1"/>
    </source>
</evidence>
<protein>
    <submittedName>
        <fullName evidence="8">Uncharacterized protein</fullName>
    </submittedName>
</protein>
<reference evidence="8 9" key="1">
    <citation type="submission" date="2016-10" db="EMBL/GenBank/DDBJ databases">
        <authorList>
            <person name="Cai Z."/>
        </authorList>
    </citation>
    <scope>NUCLEOTIDE SEQUENCE [LARGE SCALE GENOMIC DNA]</scope>
</reference>
<dbReference type="GO" id="GO:0006397">
    <property type="term" value="P:mRNA processing"/>
    <property type="evidence" value="ECO:0007669"/>
    <property type="project" value="UniProtKB-KW"/>
</dbReference>
<accession>A0A383VZW9</accession>
<dbReference type="STRING" id="3088.A0A383VZW9"/>
<evidence type="ECO:0000256" key="7">
    <source>
        <dbReference type="SAM" id="MobiDB-lite"/>
    </source>
</evidence>
<proteinExistence type="inferred from homology"/>
<dbReference type="AlphaFoldDB" id="A0A383VZW9"/>
<feature type="region of interest" description="Disordered" evidence="7">
    <location>
        <begin position="261"/>
        <end position="358"/>
    </location>
</feature>
<keyword evidence="5" id="KW-0539">Nucleus</keyword>
<dbReference type="InterPro" id="IPR033757">
    <property type="entry name" value="WTAP"/>
</dbReference>
<comment type="subcellular location">
    <subcellularLocation>
        <location evidence="1">Nucleus</location>
    </subcellularLocation>
</comment>
<feature type="compositionally biased region" description="Basic and acidic residues" evidence="7">
    <location>
        <begin position="274"/>
        <end position="308"/>
    </location>
</feature>
<feature type="coiled-coil region" evidence="6">
    <location>
        <begin position="146"/>
        <end position="173"/>
    </location>
</feature>
<name>A0A383VZW9_TETOB</name>
<comment type="similarity">
    <text evidence="2">Belongs to the fl(2)d family.</text>
</comment>
<feature type="coiled-coil region" evidence="6">
    <location>
        <begin position="77"/>
        <end position="111"/>
    </location>
</feature>